<keyword evidence="1" id="KW-0229">DNA integration</keyword>
<feature type="domain" description="Tyr recombinase" evidence="4">
    <location>
        <begin position="1"/>
        <end position="113"/>
    </location>
</feature>
<sequence length="135" mass="15505">MVAIIANRPKVAPQVFTYDCRRTAPPRAGRPKRIKGQRYPFSKQGWMRDWRRALTNAGIEDFRFHDLRHTAATRVVRSSGNLKAAQRMLGHTDIATTARYAHVIEDDLRRIMDAAHSPNSPRQVNEATDENRRKA</sequence>
<feature type="compositionally biased region" description="Polar residues" evidence="3">
    <location>
        <begin position="117"/>
        <end position="126"/>
    </location>
</feature>
<evidence type="ECO:0000313" key="6">
    <source>
        <dbReference type="Proteomes" id="UP000464468"/>
    </source>
</evidence>
<dbReference type="PROSITE" id="PS51898">
    <property type="entry name" value="TYR_RECOMBINASE"/>
    <property type="match status" value="1"/>
</dbReference>
<organism evidence="5 6">
    <name type="scientific">Sphingomonas changnyeongensis</name>
    <dbReference type="NCBI Taxonomy" id="2698679"/>
    <lineage>
        <taxon>Bacteria</taxon>
        <taxon>Pseudomonadati</taxon>
        <taxon>Pseudomonadota</taxon>
        <taxon>Alphaproteobacteria</taxon>
        <taxon>Sphingomonadales</taxon>
        <taxon>Sphingomonadaceae</taxon>
        <taxon>Sphingomonas</taxon>
    </lineage>
</organism>
<reference evidence="5 6" key="1">
    <citation type="submission" date="2020-01" db="EMBL/GenBank/DDBJ databases">
        <title>Sphingomonas sp. C33 whole genome sequece.</title>
        <authorList>
            <person name="Park C."/>
        </authorList>
    </citation>
    <scope>NUCLEOTIDE SEQUENCE [LARGE SCALE GENOMIC DNA]</scope>
    <source>
        <strain evidence="5 6">C33</strain>
    </source>
</reference>
<name>A0A7Z2S9X8_9SPHN</name>
<dbReference type="InterPro" id="IPR011010">
    <property type="entry name" value="DNA_brk_join_enz"/>
</dbReference>
<evidence type="ECO:0000313" key="5">
    <source>
        <dbReference type="EMBL" id="QHL91259.1"/>
    </source>
</evidence>
<evidence type="ECO:0000256" key="2">
    <source>
        <dbReference type="ARBA" id="ARBA00023172"/>
    </source>
</evidence>
<evidence type="ECO:0000256" key="1">
    <source>
        <dbReference type="ARBA" id="ARBA00022908"/>
    </source>
</evidence>
<dbReference type="InterPro" id="IPR002104">
    <property type="entry name" value="Integrase_catalytic"/>
</dbReference>
<dbReference type="Proteomes" id="UP000464468">
    <property type="component" value="Chromosome"/>
</dbReference>
<protein>
    <submittedName>
        <fullName evidence="5">Tyrosine-type recombinase/integrase</fullName>
    </submittedName>
</protein>
<dbReference type="AlphaFoldDB" id="A0A7Z2S9X8"/>
<dbReference type="GO" id="GO:0003677">
    <property type="term" value="F:DNA binding"/>
    <property type="evidence" value="ECO:0007669"/>
    <property type="project" value="InterPro"/>
</dbReference>
<dbReference type="InterPro" id="IPR050090">
    <property type="entry name" value="Tyrosine_recombinase_XerCD"/>
</dbReference>
<evidence type="ECO:0000259" key="4">
    <source>
        <dbReference type="PROSITE" id="PS51898"/>
    </source>
</evidence>
<evidence type="ECO:0000256" key="3">
    <source>
        <dbReference type="SAM" id="MobiDB-lite"/>
    </source>
</evidence>
<dbReference type="GO" id="GO:0006310">
    <property type="term" value="P:DNA recombination"/>
    <property type="evidence" value="ECO:0007669"/>
    <property type="project" value="UniProtKB-KW"/>
</dbReference>
<feature type="region of interest" description="Disordered" evidence="3">
    <location>
        <begin position="113"/>
        <end position="135"/>
    </location>
</feature>
<dbReference type="PANTHER" id="PTHR30349:SF64">
    <property type="entry name" value="PROPHAGE INTEGRASE INTD-RELATED"/>
    <property type="match status" value="1"/>
</dbReference>
<dbReference type="EMBL" id="CP047895">
    <property type="protein sequence ID" value="QHL91259.1"/>
    <property type="molecule type" value="Genomic_DNA"/>
</dbReference>
<dbReference type="SUPFAM" id="SSF56349">
    <property type="entry name" value="DNA breaking-rejoining enzymes"/>
    <property type="match status" value="1"/>
</dbReference>
<dbReference type="Gene3D" id="1.10.443.10">
    <property type="entry name" value="Intergrase catalytic core"/>
    <property type="match status" value="1"/>
</dbReference>
<keyword evidence="6" id="KW-1185">Reference proteome</keyword>
<dbReference type="Pfam" id="PF00589">
    <property type="entry name" value="Phage_integrase"/>
    <property type="match status" value="1"/>
</dbReference>
<keyword evidence="2" id="KW-0233">DNA recombination</keyword>
<dbReference type="RefSeq" id="WP_160593189.1">
    <property type="nucleotide sequence ID" value="NZ_CP047895.1"/>
</dbReference>
<accession>A0A7Z2S9X8</accession>
<dbReference type="GO" id="GO:0015074">
    <property type="term" value="P:DNA integration"/>
    <property type="evidence" value="ECO:0007669"/>
    <property type="project" value="UniProtKB-KW"/>
</dbReference>
<proteinExistence type="predicted"/>
<dbReference type="InterPro" id="IPR013762">
    <property type="entry name" value="Integrase-like_cat_sf"/>
</dbReference>
<gene>
    <name evidence="5" type="ORF">GVO57_11105</name>
</gene>
<dbReference type="KEGG" id="schy:GVO57_11105"/>
<dbReference type="PANTHER" id="PTHR30349">
    <property type="entry name" value="PHAGE INTEGRASE-RELATED"/>
    <property type="match status" value="1"/>
</dbReference>